<sequence>MPRVVDINLDAEDMVLTIEREKTPKRIGYSSLNRVVKGKLSVRKLLRTIDVKSIELHVKGMDVPIVIASNNVKDYENVENHLLKVAERYNVSIES</sequence>
<keyword evidence="2" id="KW-1185">Reference proteome</keyword>
<accession>A0A3D9S5M6</accession>
<dbReference type="RefSeq" id="WP_116189787.1">
    <property type="nucleotide sequence ID" value="NZ_QTTN01000016.1"/>
</dbReference>
<organism evidence="1 2">
    <name type="scientific">Paenibacillus taihuensis</name>
    <dbReference type="NCBI Taxonomy" id="1156355"/>
    <lineage>
        <taxon>Bacteria</taxon>
        <taxon>Bacillati</taxon>
        <taxon>Bacillota</taxon>
        <taxon>Bacilli</taxon>
        <taxon>Bacillales</taxon>
        <taxon>Paenibacillaceae</taxon>
        <taxon>Paenibacillus</taxon>
    </lineage>
</organism>
<dbReference type="Proteomes" id="UP000256304">
    <property type="component" value="Unassembled WGS sequence"/>
</dbReference>
<name>A0A3D9S5M6_9BACL</name>
<gene>
    <name evidence="1" type="ORF">A8990_11641</name>
</gene>
<dbReference type="EMBL" id="QTTN01000016">
    <property type="protein sequence ID" value="REE83862.1"/>
    <property type="molecule type" value="Genomic_DNA"/>
</dbReference>
<proteinExistence type="predicted"/>
<reference evidence="1 2" key="1">
    <citation type="submission" date="2018-08" db="EMBL/GenBank/DDBJ databases">
        <title>Genomic Encyclopedia of Type Strains, Phase III (KMG-III): the genomes of soil and plant-associated and newly described type strains.</title>
        <authorList>
            <person name="Whitman W."/>
        </authorList>
    </citation>
    <scope>NUCLEOTIDE SEQUENCE [LARGE SCALE GENOMIC DNA]</scope>
    <source>
        <strain evidence="1 2">CGMCC 1.10966</strain>
    </source>
</reference>
<evidence type="ECO:0000313" key="2">
    <source>
        <dbReference type="Proteomes" id="UP000256304"/>
    </source>
</evidence>
<evidence type="ECO:0000313" key="1">
    <source>
        <dbReference type="EMBL" id="REE83862.1"/>
    </source>
</evidence>
<protein>
    <submittedName>
        <fullName evidence="1">Uncharacterized protein</fullName>
    </submittedName>
</protein>
<comment type="caution">
    <text evidence="1">The sequence shown here is derived from an EMBL/GenBank/DDBJ whole genome shotgun (WGS) entry which is preliminary data.</text>
</comment>
<dbReference type="AlphaFoldDB" id="A0A3D9S5M6"/>
<dbReference type="OrthoDB" id="2679136at2"/>